<gene>
    <name evidence="1" type="ORF">SETTUDRAFT_166135</name>
</gene>
<dbReference type="OrthoDB" id="4158189at2759"/>
<accession>R0JZZ7</accession>
<evidence type="ECO:0000313" key="1">
    <source>
        <dbReference type="EMBL" id="EOA81777.1"/>
    </source>
</evidence>
<dbReference type="EMBL" id="KB908866">
    <property type="protein sequence ID" value="EOA81777.1"/>
    <property type="molecule type" value="Genomic_DNA"/>
</dbReference>
<reference evidence="1 2" key="1">
    <citation type="journal article" date="2012" name="PLoS Pathog.">
        <title>Diverse lifestyles and strategies of plant pathogenesis encoded in the genomes of eighteen Dothideomycetes fungi.</title>
        <authorList>
            <person name="Ohm R.A."/>
            <person name="Feau N."/>
            <person name="Henrissat B."/>
            <person name="Schoch C.L."/>
            <person name="Horwitz B.A."/>
            <person name="Barry K.W."/>
            <person name="Condon B.J."/>
            <person name="Copeland A.C."/>
            <person name="Dhillon B."/>
            <person name="Glaser F."/>
            <person name="Hesse C.N."/>
            <person name="Kosti I."/>
            <person name="LaButti K."/>
            <person name="Lindquist E.A."/>
            <person name="Lucas S."/>
            <person name="Salamov A.A."/>
            <person name="Bradshaw R.E."/>
            <person name="Ciuffetti L."/>
            <person name="Hamelin R.C."/>
            <person name="Kema G.H.J."/>
            <person name="Lawrence C."/>
            <person name="Scott J.A."/>
            <person name="Spatafora J.W."/>
            <person name="Turgeon B.G."/>
            <person name="de Wit P.J.G.M."/>
            <person name="Zhong S."/>
            <person name="Goodwin S.B."/>
            <person name="Grigoriev I.V."/>
        </authorList>
    </citation>
    <scope>NUCLEOTIDE SEQUENCE [LARGE SCALE GENOMIC DNA]</scope>
    <source>
        <strain evidence="2">28A</strain>
    </source>
</reference>
<evidence type="ECO:0000313" key="2">
    <source>
        <dbReference type="Proteomes" id="UP000016935"/>
    </source>
</evidence>
<sequence length="183" mass="19294">MCNGTSQRTSQGGSIAVLHAPRHSHTPQSQPSPAAKEMTLLFSNPLSRKAGTSVEVQGFEDTAREKDEVGRGKEKCWIVIHRDGDLSSSTSTRALTCASTSPQAHANAMYTFPLDATTLLAAKAENGPRIVQLPQKLHLGVGNEGIVGRRVSFVTSSCSSESLAEMSGGVGMTTLAEGIVGWN</sequence>
<dbReference type="HOGENOM" id="CLU_118191_1_0_1"/>
<dbReference type="RefSeq" id="XP_008031143.1">
    <property type="nucleotide sequence ID" value="XM_008032952.1"/>
</dbReference>
<proteinExistence type="predicted"/>
<keyword evidence="2" id="KW-1185">Reference proteome</keyword>
<dbReference type="AlphaFoldDB" id="R0JZZ7"/>
<organism evidence="1 2">
    <name type="scientific">Exserohilum turcicum (strain 28A)</name>
    <name type="common">Northern leaf blight fungus</name>
    <name type="synonym">Setosphaeria turcica</name>
    <dbReference type="NCBI Taxonomy" id="671987"/>
    <lineage>
        <taxon>Eukaryota</taxon>
        <taxon>Fungi</taxon>
        <taxon>Dikarya</taxon>
        <taxon>Ascomycota</taxon>
        <taxon>Pezizomycotina</taxon>
        <taxon>Dothideomycetes</taxon>
        <taxon>Pleosporomycetidae</taxon>
        <taxon>Pleosporales</taxon>
        <taxon>Pleosporineae</taxon>
        <taxon>Pleosporaceae</taxon>
        <taxon>Exserohilum</taxon>
    </lineage>
</organism>
<protein>
    <submittedName>
        <fullName evidence="1">Uncharacterized protein</fullName>
    </submittedName>
</protein>
<dbReference type="eggNOG" id="ENOG502SW30">
    <property type="taxonomic scope" value="Eukaryota"/>
</dbReference>
<dbReference type="GeneID" id="19399708"/>
<name>R0JZZ7_EXST2</name>
<dbReference type="Proteomes" id="UP000016935">
    <property type="component" value="Unassembled WGS sequence"/>
</dbReference>
<reference evidence="1 2" key="2">
    <citation type="journal article" date="2013" name="PLoS Genet.">
        <title>Comparative genome structure, secondary metabolite, and effector coding capacity across Cochliobolus pathogens.</title>
        <authorList>
            <person name="Condon B.J."/>
            <person name="Leng Y."/>
            <person name="Wu D."/>
            <person name="Bushley K.E."/>
            <person name="Ohm R.A."/>
            <person name="Otillar R."/>
            <person name="Martin J."/>
            <person name="Schackwitz W."/>
            <person name="Grimwood J."/>
            <person name="MohdZainudin N."/>
            <person name="Xue C."/>
            <person name="Wang R."/>
            <person name="Manning V.A."/>
            <person name="Dhillon B."/>
            <person name="Tu Z.J."/>
            <person name="Steffenson B.J."/>
            <person name="Salamov A."/>
            <person name="Sun H."/>
            <person name="Lowry S."/>
            <person name="LaButti K."/>
            <person name="Han J."/>
            <person name="Copeland A."/>
            <person name="Lindquist E."/>
            <person name="Barry K."/>
            <person name="Schmutz J."/>
            <person name="Baker S.E."/>
            <person name="Ciuffetti L.M."/>
            <person name="Grigoriev I.V."/>
            <person name="Zhong S."/>
            <person name="Turgeon B.G."/>
        </authorList>
    </citation>
    <scope>NUCLEOTIDE SEQUENCE [LARGE SCALE GENOMIC DNA]</scope>
    <source>
        <strain evidence="2">28A</strain>
    </source>
</reference>